<evidence type="ECO:0000313" key="3">
    <source>
        <dbReference type="Proteomes" id="UP001236559"/>
    </source>
</evidence>
<keyword evidence="1" id="KW-1133">Transmembrane helix</keyword>
<comment type="caution">
    <text evidence="2">The sequence shown here is derived from an EMBL/GenBank/DDBJ whole genome shotgun (WGS) entry which is preliminary data.</text>
</comment>
<name>A0ABU0AUQ9_9FIRM</name>
<organism evidence="2 3">
    <name type="scientific">Peptoniphilus koenoeneniae</name>
    <dbReference type="NCBI Taxonomy" id="507751"/>
    <lineage>
        <taxon>Bacteria</taxon>
        <taxon>Bacillati</taxon>
        <taxon>Bacillota</taxon>
        <taxon>Tissierellia</taxon>
        <taxon>Tissierellales</taxon>
        <taxon>Peptoniphilaceae</taxon>
        <taxon>Peptoniphilus</taxon>
    </lineage>
</organism>
<feature type="transmembrane region" description="Helical" evidence="1">
    <location>
        <begin position="92"/>
        <end position="120"/>
    </location>
</feature>
<evidence type="ECO:0000313" key="2">
    <source>
        <dbReference type="EMBL" id="MDQ0275004.1"/>
    </source>
</evidence>
<dbReference type="RefSeq" id="WP_307495111.1">
    <property type="nucleotide sequence ID" value="NZ_JAUSTN010000005.1"/>
</dbReference>
<evidence type="ECO:0000256" key="1">
    <source>
        <dbReference type="SAM" id="Phobius"/>
    </source>
</evidence>
<dbReference type="EMBL" id="JAUSTN010000005">
    <property type="protein sequence ID" value="MDQ0275004.1"/>
    <property type="molecule type" value="Genomic_DNA"/>
</dbReference>
<proteinExistence type="predicted"/>
<keyword evidence="3" id="KW-1185">Reference proteome</keyword>
<sequence>MNPLSIELLFKGKSFNEIIFSQREIENLNNYLRNSNLMVISNPIFYDYCAYIGGTYYAFRDKEDLAIFISSTNSKVLRKSFKKNYFKDRDALFINILIFSLIFCFPNKISLLISLILLIFEKIFILN</sequence>
<keyword evidence="1" id="KW-0812">Transmembrane</keyword>
<accession>A0ABU0AUQ9</accession>
<dbReference type="Proteomes" id="UP001236559">
    <property type="component" value="Unassembled WGS sequence"/>
</dbReference>
<keyword evidence="1" id="KW-0472">Membrane</keyword>
<protein>
    <submittedName>
        <fullName evidence="2">Uncharacterized protein</fullName>
    </submittedName>
</protein>
<gene>
    <name evidence="2" type="ORF">J2S72_001028</name>
</gene>
<reference evidence="2 3" key="1">
    <citation type="submission" date="2023-07" db="EMBL/GenBank/DDBJ databases">
        <title>Genomic Encyclopedia of Type Strains, Phase IV (KMG-IV): sequencing the most valuable type-strain genomes for metagenomic binning, comparative biology and taxonomic classification.</title>
        <authorList>
            <person name="Goeker M."/>
        </authorList>
    </citation>
    <scope>NUCLEOTIDE SEQUENCE [LARGE SCALE GENOMIC DNA]</scope>
    <source>
        <strain evidence="2 3">DSM 22616</strain>
    </source>
</reference>